<evidence type="ECO:0000256" key="3">
    <source>
        <dbReference type="ARBA" id="ARBA00022692"/>
    </source>
</evidence>
<keyword evidence="3 6" id="KW-0812">Transmembrane</keyword>
<feature type="transmembrane region" description="Helical" evidence="6">
    <location>
        <begin position="100"/>
        <end position="121"/>
    </location>
</feature>
<gene>
    <name evidence="8" type="ORF">E6Q80_10640</name>
</gene>
<keyword evidence="2" id="KW-1003">Cell membrane</keyword>
<dbReference type="PANTHER" id="PTHR35007:SF2">
    <property type="entry name" value="PILUS ASSEMBLE PROTEIN"/>
    <property type="match status" value="1"/>
</dbReference>
<dbReference type="EMBL" id="SSFD01000164">
    <property type="protein sequence ID" value="TXH84934.1"/>
    <property type="molecule type" value="Genomic_DNA"/>
</dbReference>
<keyword evidence="5 6" id="KW-0472">Membrane</keyword>
<organism evidence="8 9">
    <name type="scientific">Thauera aminoaromatica</name>
    <dbReference type="NCBI Taxonomy" id="164330"/>
    <lineage>
        <taxon>Bacteria</taxon>
        <taxon>Pseudomonadati</taxon>
        <taxon>Pseudomonadota</taxon>
        <taxon>Betaproteobacteria</taxon>
        <taxon>Rhodocyclales</taxon>
        <taxon>Zoogloeaceae</taxon>
        <taxon>Thauera</taxon>
    </lineage>
</organism>
<proteinExistence type="predicted"/>
<feature type="domain" description="Type II secretion system protein GspF" evidence="7">
    <location>
        <begin position="163"/>
        <end position="288"/>
    </location>
</feature>
<dbReference type="PANTHER" id="PTHR35007">
    <property type="entry name" value="INTEGRAL MEMBRANE PROTEIN-RELATED"/>
    <property type="match status" value="1"/>
</dbReference>
<evidence type="ECO:0000256" key="5">
    <source>
        <dbReference type="ARBA" id="ARBA00023136"/>
    </source>
</evidence>
<evidence type="ECO:0000256" key="4">
    <source>
        <dbReference type="ARBA" id="ARBA00022989"/>
    </source>
</evidence>
<comment type="caution">
    <text evidence="8">The sequence shown here is derived from an EMBL/GenBank/DDBJ whole genome shotgun (WGS) entry which is preliminary data.</text>
</comment>
<protein>
    <submittedName>
        <fullName evidence="8">Type II secretion system F family protein</fullName>
    </submittedName>
</protein>
<dbReference type="RefSeq" id="WP_004298709.1">
    <property type="nucleotide sequence ID" value="NZ_JAKLLK010000006.1"/>
</dbReference>
<feature type="transmembrane region" description="Helical" evidence="6">
    <location>
        <begin position="127"/>
        <end position="144"/>
    </location>
</feature>
<evidence type="ECO:0000256" key="6">
    <source>
        <dbReference type="SAM" id="Phobius"/>
    </source>
</evidence>
<feature type="transmembrane region" description="Helical" evidence="6">
    <location>
        <begin position="273"/>
        <end position="294"/>
    </location>
</feature>
<evidence type="ECO:0000256" key="1">
    <source>
        <dbReference type="ARBA" id="ARBA00004651"/>
    </source>
</evidence>
<comment type="subcellular location">
    <subcellularLocation>
        <location evidence="1">Cell membrane</location>
        <topology evidence="1">Multi-pass membrane protein</topology>
    </subcellularLocation>
</comment>
<evidence type="ECO:0000256" key="2">
    <source>
        <dbReference type="ARBA" id="ARBA00022475"/>
    </source>
</evidence>
<reference evidence="8 9" key="1">
    <citation type="submission" date="2018-09" db="EMBL/GenBank/DDBJ databases">
        <title>Metagenome Assembled Genomes from an Advanced Water Purification Facility.</title>
        <authorList>
            <person name="Stamps B.W."/>
            <person name="Spear J.R."/>
        </authorList>
    </citation>
    <scope>NUCLEOTIDE SEQUENCE [LARGE SCALE GENOMIC DNA]</scope>
    <source>
        <strain evidence="8">Bin_27_1</strain>
    </source>
</reference>
<dbReference type="Pfam" id="PF00482">
    <property type="entry name" value="T2SSF"/>
    <property type="match status" value="1"/>
</dbReference>
<evidence type="ECO:0000313" key="9">
    <source>
        <dbReference type="Proteomes" id="UP000321192"/>
    </source>
</evidence>
<dbReference type="InterPro" id="IPR042094">
    <property type="entry name" value="T2SS_GspF_sf"/>
</dbReference>
<dbReference type="AlphaFoldDB" id="A0A5C7SMD1"/>
<dbReference type="InterPro" id="IPR018076">
    <property type="entry name" value="T2SS_GspF_dom"/>
</dbReference>
<evidence type="ECO:0000259" key="7">
    <source>
        <dbReference type="Pfam" id="PF00482"/>
    </source>
</evidence>
<sequence>MSSAHLLVLDERTVIAAVALLAGLGSAGIVAALARSVSAVRPEDRTWLDTPPRFLRLLWWPTRWIAHLVAPLLPARLQARLAVRLRLAGLDYTLSPAQLLAHRVAVGLCGLAAGLGCAHAWALPPALPALAGATAGTLIAWSWLDDRIRCRRRLMLKQLPFVLDLITLCVEAGLNLTGALQQAAAKGPAGPLGEELHRVLRDVRAGKSRADALRGFADRIGEPAIANLVSTVIQAENMGMSLGPMLRAQGEQRRAERFARAEKAAMEAPVKMLLPLIACIFPCTFIVLGFPIAVKFMTMGL</sequence>
<dbReference type="Gene3D" id="1.20.81.30">
    <property type="entry name" value="Type II secretion system (T2SS), domain F"/>
    <property type="match status" value="1"/>
</dbReference>
<keyword evidence="4 6" id="KW-1133">Transmembrane helix</keyword>
<name>A0A5C7SMD1_THASP</name>
<dbReference type="GO" id="GO:0005886">
    <property type="term" value="C:plasma membrane"/>
    <property type="evidence" value="ECO:0007669"/>
    <property type="project" value="UniProtKB-SubCell"/>
</dbReference>
<dbReference type="Proteomes" id="UP000321192">
    <property type="component" value="Unassembled WGS sequence"/>
</dbReference>
<evidence type="ECO:0000313" key="8">
    <source>
        <dbReference type="EMBL" id="TXH84934.1"/>
    </source>
</evidence>
<accession>A0A5C7SMD1</accession>